<keyword evidence="15" id="KW-1185">Reference proteome</keyword>
<evidence type="ECO:0000259" key="12">
    <source>
        <dbReference type="Pfam" id="PF01210"/>
    </source>
</evidence>
<dbReference type="AlphaFoldDB" id="A0A327R4I1"/>
<feature type="binding site" evidence="9">
    <location>
        <position position="259"/>
    </location>
    <ligand>
        <name>NAD(+)</name>
        <dbReference type="ChEBI" id="CHEBI:57540"/>
    </ligand>
</feature>
<dbReference type="InterPro" id="IPR011128">
    <property type="entry name" value="G3P_DH_NAD-dep_N"/>
</dbReference>
<keyword evidence="3 10" id="KW-0560">Oxidoreductase</keyword>
<proteinExistence type="inferred from homology"/>
<dbReference type="EMBL" id="QLLL01000001">
    <property type="protein sequence ID" value="RAJ11125.1"/>
    <property type="molecule type" value="Genomic_DNA"/>
</dbReference>
<dbReference type="Proteomes" id="UP000249547">
    <property type="component" value="Unassembled WGS sequence"/>
</dbReference>
<keyword evidence="2" id="KW-0444">Lipid biosynthesis</keyword>
<dbReference type="PIRSF" id="PIRSF000114">
    <property type="entry name" value="Glycerol-3-P_dh"/>
    <property type="match status" value="1"/>
</dbReference>
<sequence>MTNVTRLTIVGGGSWATALVKIFAEGGLQITWLHRNAEAATYIQKHKRNRNYLSFLELDFNNISTTHLAQEAIAASDYILFAVPSAYLAATIAEWKDFDFTGKKIIVSIKGVVGEQHVVPSIYLAQFFNVDADDILVIGGPCHAEEIALQRKTYMTIAGKDKQLTSQLATQLNSPYLRVIDNNDPLGVEYAAILKNIIGIAVGTASGMNYGDNFIAVLVSNALREVKAFLHAVDDVPRDLTQSAYFGDLFVTAYSEFSRNRTFGKMIGRGYNVREAQAHMNMVAEGYYAVKGIYAIAQAKQLHMPIVAAMYRVLYNQASPYVEFQLLEQSLS</sequence>
<keyword evidence="4" id="KW-0443">Lipid metabolism</keyword>
<dbReference type="SUPFAM" id="SSF48179">
    <property type="entry name" value="6-phosphogluconate dehydrogenase C-terminal domain-like"/>
    <property type="match status" value="1"/>
</dbReference>
<dbReference type="PRINTS" id="PR00077">
    <property type="entry name" value="GPDHDRGNASE"/>
</dbReference>
<comment type="catalytic activity">
    <reaction evidence="11">
        <text>sn-glycerol 3-phosphate + NADP(+) = dihydroxyacetone phosphate + NADPH + H(+)</text>
        <dbReference type="Rhea" id="RHEA:11096"/>
        <dbReference type="ChEBI" id="CHEBI:15378"/>
        <dbReference type="ChEBI" id="CHEBI:57597"/>
        <dbReference type="ChEBI" id="CHEBI:57642"/>
        <dbReference type="ChEBI" id="CHEBI:57783"/>
        <dbReference type="ChEBI" id="CHEBI:58349"/>
        <dbReference type="EC" id="1.1.1.94"/>
    </reaction>
</comment>
<evidence type="ECO:0000313" key="14">
    <source>
        <dbReference type="EMBL" id="RAJ11125.1"/>
    </source>
</evidence>
<dbReference type="InterPro" id="IPR006168">
    <property type="entry name" value="G3P_DH_NAD-dep"/>
</dbReference>
<dbReference type="PANTHER" id="PTHR11728:SF1">
    <property type="entry name" value="GLYCEROL-3-PHOSPHATE DEHYDROGENASE [NAD(+)] 2, CHLOROPLASTIC"/>
    <property type="match status" value="1"/>
</dbReference>
<evidence type="ECO:0000256" key="9">
    <source>
        <dbReference type="PIRSR" id="PIRSR000114-3"/>
    </source>
</evidence>
<comment type="caution">
    <text evidence="14">The sequence shown here is derived from an EMBL/GenBank/DDBJ whole genome shotgun (WGS) entry which is preliminary data.</text>
</comment>
<dbReference type="NCBIfam" id="NF000942">
    <property type="entry name" value="PRK00094.1-4"/>
    <property type="match status" value="1"/>
</dbReference>
<dbReference type="InterPro" id="IPR006109">
    <property type="entry name" value="G3P_DH_NAD-dep_C"/>
</dbReference>
<evidence type="ECO:0000256" key="7">
    <source>
        <dbReference type="PIRSR" id="PIRSR000114-1"/>
    </source>
</evidence>
<evidence type="ECO:0000256" key="2">
    <source>
        <dbReference type="ARBA" id="ARBA00022516"/>
    </source>
</evidence>
<evidence type="ECO:0000256" key="5">
    <source>
        <dbReference type="ARBA" id="ARBA00023209"/>
    </source>
</evidence>
<dbReference type="GO" id="GO:0005829">
    <property type="term" value="C:cytosol"/>
    <property type="evidence" value="ECO:0007669"/>
    <property type="project" value="TreeGrafter"/>
</dbReference>
<dbReference type="InterPro" id="IPR013328">
    <property type="entry name" value="6PGD_dom2"/>
</dbReference>
<feature type="binding site" evidence="8">
    <location>
        <begin position="259"/>
        <end position="260"/>
    </location>
    <ligand>
        <name>substrate</name>
    </ligand>
</feature>
<dbReference type="EC" id="1.1.1.94" evidence="11"/>
<dbReference type="GO" id="GO:0046168">
    <property type="term" value="P:glycerol-3-phosphate catabolic process"/>
    <property type="evidence" value="ECO:0007669"/>
    <property type="project" value="InterPro"/>
</dbReference>
<dbReference type="Pfam" id="PF01210">
    <property type="entry name" value="NAD_Gly3P_dh_N"/>
    <property type="match status" value="1"/>
</dbReference>
<accession>A0A327R4I1</accession>
<dbReference type="SUPFAM" id="SSF51735">
    <property type="entry name" value="NAD(P)-binding Rossmann-fold domains"/>
    <property type="match status" value="1"/>
</dbReference>
<evidence type="ECO:0000259" key="13">
    <source>
        <dbReference type="Pfam" id="PF07479"/>
    </source>
</evidence>
<dbReference type="Gene3D" id="1.10.1040.10">
    <property type="entry name" value="N-(1-d-carboxylethyl)-l-norvaline Dehydrogenase, domain 2"/>
    <property type="match status" value="1"/>
</dbReference>
<dbReference type="InterPro" id="IPR008927">
    <property type="entry name" value="6-PGluconate_DH-like_C_sf"/>
</dbReference>
<evidence type="ECO:0000256" key="11">
    <source>
        <dbReference type="RuleBase" id="RU000439"/>
    </source>
</evidence>
<evidence type="ECO:0000256" key="3">
    <source>
        <dbReference type="ARBA" id="ARBA00023002"/>
    </source>
</evidence>
<evidence type="ECO:0000256" key="1">
    <source>
        <dbReference type="ARBA" id="ARBA00011009"/>
    </source>
</evidence>
<dbReference type="RefSeq" id="WP_111596222.1">
    <property type="nucleotide sequence ID" value="NZ_QLLL01000001.1"/>
</dbReference>
<dbReference type="GO" id="GO:0008654">
    <property type="term" value="P:phospholipid biosynthetic process"/>
    <property type="evidence" value="ECO:0007669"/>
    <property type="project" value="UniProtKB-KW"/>
</dbReference>
<feature type="domain" description="Glycerol-3-phosphate dehydrogenase NAD-dependent C-terminal" evidence="13">
    <location>
        <begin position="184"/>
        <end position="320"/>
    </location>
</feature>
<dbReference type="Gene3D" id="3.40.50.720">
    <property type="entry name" value="NAD(P)-binding Rossmann-like Domain"/>
    <property type="match status" value="1"/>
</dbReference>
<dbReference type="GO" id="GO:0005975">
    <property type="term" value="P:carbohydrate metabolic process"/>
    <property type="evidence" value="ECO:0007669"/>
    <property type="project" value="InterPro"/>
</dbReference>
<evidence type="ECO:0000256" key="8">
    <source>
        <dbReference type="PIRSR" id="PIRSR000114-2"/>
    </source>
</evidence>
<reference evidence="14 15" key="1">
    <citation type="submission" date="2018-06" db="EMBL/GenBank/DDBJ databases">
        <title>Genomic Encyclopedia of Archaeal and Bacterial Type Strains, Phase II (KMG-II): from individual species to whole genera.</title>
        <authorList>
            <person name="Goeker M."/>
        </authorList>
    </citation>
    <scope>NUCLEOTIDE SEQUENCE [LARGE SCALE GENOMIC DNA]</scope>
    <source>
        <strain evidence="14 15">DSM 23857</strain>
    </source>
</reference>
<evidence type="ECO:0000256" key="10">
    <source>
        <dbReference type="RuleBase" id="RU000437"/>
    </source>
</evidence>
<feature type="domain" description="Glycerol-3-phosphate dehydrogenase NAD-dependent N-terminal" evidence="12">
    <location>
        <begin position="7"/>
        <end position="164"/>
    </location>
</feature>
<dbReference type="GO" id="GO:0051287">
    <property type="term" value="F:NAD binding"/>
    <property type="evidence" value="ECO:0007669"/>
    <property type="project" value="InterPro"/>
</dbReference>
<evidence type="ECO:0000256" key="6">
    <source>
        <dbReference type="ARBA" id="ARBA00023264"/>
    </source>
</evidence>
<feature type="binding site" evidence="9">
    <location>
        <position position="144"/>
    </location>
    <ligand>
        <name>NAD(+)</name>
        <dbReference type="ChEBI" id="CHEBI:57540"/>
    </ligand>
</feature>
<keyword evidence="6" id="KW-1208">Phospholipid metabolism</keyword>
<evidence type="ECO:0000256" key="4">
    <source>
        <dbReference type="ARBA" id="ARBA00023098"/>
    </source>
</evidence>
<name>A0A327R4I1_9BACT</name>
<feature type="active site" description="Proton acceptor" evidence="7">
    <location>
        <position position="195"/>
    </location>
</feature>
<organism evidence="14 15">
    <name type="scientific">Chitinophaga skermanii</name>
    <dbReference type="NCBI Taxonomy" id="331697"/>
    <lineage>
        <taxon>Bacteria</taxon>
        <taxon>Pseudomonadati</taxon>
        <taxon>Bacteroidota</taxon>
        <taxon>Chitinophagia</taxon>
        <taxon>Chitinophagales</taxon>
        <taxon>Chitinophagaceae</taxon>
        <taxon>Chitinophaga</taxon>
    </lineage>
</organism>
<protein>
    <recommendedName>
        <fullName evidence="11">Glycerol-3-phosphate dehydrogenase</fullName>
        <ecNumber evidence="11">1.1.1.94</ecNumber>
    </recommendedName>
</protein>
<keyword evidence="9 10" id="KW-0520">NAD</keyword>
<dbReference type="Pfam" id="PF07479">
    <property type="entry name" value="NAD_Gly3P_dh_C"/>
    <property type="match status" value="1"/>
</dbReference>
<gene>
    <name evidence="14" type="ORF">LX64_00733</name>
</gene>
<keyword evidence="5" id="KW-0594">Phospholipid biosynthesis</keyword>
<dbReference type="OrthoDB" id="9812273at2"/>
<comment type="similarity">
    <text evidence="1 10">Belongs to the NAD-dependent glycerol-3-phosphate dehydrogenase family.</text>
</comment>
<evidence type="ECO:0000313" key="15">
    <source>
        <dbReference type="Proteomes" id="UP000249547"/>
    </source>
</evidence>
<dbReference type="PANTHER" id="PTHR11728">
    <property type="entry name" value="GLYCEROL-3-PHOSPHATE DEHYDROGENASE"/>
    <property type="match status" value="1"/>
</dbReference>
<dbReference type="InterPro" id="IPR036291">
    <property type="entry name" value="NAD(P)-bd_dom_sf"/>
</dbReference>
<dbReference type="GO" id="GO:0141153">
    <property type="term" value="F:glycerol-3-phosphate dehydrogenase (NADP+) activity"/>
    <property type="evidence" value="ECO:0007669"/>
    <property type="project" value="RHEA"/>
</dbReference>
<feature type="binding site" evidence="8">
    <location>
        <position position="110"/>
    </location>
    <ligand>
        <name>substrate</name>
    </ligand>
</feature>